<feature type="compositionally biased region" description="Low complexity" evidence="1">
    <location>
        <begin position="696"/>
        <end position="714"/>
    </location>
</feature>
<feature type="region of interest" description="Disordered" evidence="1">
    <location>
        <begin position="410"/>
        <end position="604"/>
    </location>
</feature>
<feature type="compositionally biased region" description="Low complexity" evidence="1">
    <location>
        <begin position="724"/>
        <end position="755"/>
    </location>
</feature>
<feature type="compositionally biased region" description="Basic residues" evidence="1">
    <location>
        <begin position="555"/>
        <end position="567"/>
    </location>
</feature>
<feature type="compositionally biased region" description="Basic and acidic residues" evidence="1">
    <location>
        <begin position="443"/>
        <end position="463"/>
    </location>
</feature>
<feature type="compositionally biased region" description="Polar residues" evidence="1">
    <location>
        <begin position="764"/>
        <end position="788"/>
    </location>
</feature>
<name>A0ABR3FLQ8_9AGAR</name>
<gene>
    <name evidence="2" type="ORF">V5O48_005855</name>
</gene>
<feature type="compositionally biased region" description="Low complexity" evidence="1">
    <location>
        <begin position="921"/>
        <end position="945"/>
    </location>
</feature>
<feature type="compositionally biased region" description="Polar residues" evidence="1">
    <location>
        <begin position="250"/>
        <end position="263"/>
    </location>
</feature>
<feature type="compositionally biased region" description="Acidic residues" evidence="1">
    <location>
        <begin position="66"/>
        <end position="75"/>
    </location>
</feature>
<dbReference type="Proteomes" id="UP001465976">
    <property type="component" value="Unassembled WGS sequence"/>
</dbReference>
<feature type="compositionally biased region" description="Polar residues" evidence="1">
    <location>
        <begin position="347"/>
        <end position="364"/>
    </location>
</feature>
<dbReference type="EMBL" id="JBAHYK010000246">
    <property type="protein sequence ID" value="KAL0576108.1"/>
    <property type="molecule type" value="Genomic_DNA"/>
</dbReference>
<sequence>MSATTTEILFNSPALHSLKRDQLVKLCKIHSIKASGKNVELIAKLKAVAEQLPKDSALSIAARSEEVDEDVDEDGDQKMETVAELGGSSSSRGTLASHRSGEFGTASSKGTLSSSSSVTSSIKALASSLGLKRSMTTKSTISTVSSTSTLPPLPVFPKPANYPVNNDLDLYAKPYSAIPQPSPSSMPKLDNFAPHDVPSAASLAKFDFTNTAEPEPLPGHVLRPGAPAPKDARLSLGQTPATPGGKRKSGATTTIRLISNTISDGGDDGASTFSWGAELGGQKSTPSTPQLKPFKPTFDLVMGSPSTEGQRIYPALPMDDLIYEHSKTNATTTFNENNQKLPGEMPASTSTDPPAATLSPTSNEPKFIFGSPDPRKRPSVTNDDFRATASSVLDEVNKRLRQEGVETISSNIATTFRPGHMNDDGSPRVMKPLPKARSSVANRFDRMHEKQFSKMEGLGERKAAPSVSTAAPVAGRKRKSSVLGPADGELASPKKSKATVPGGFGDEEEDDDPVEDEGGRGGKKARVEFAEGEVDGKDLEEEQERLRKDREAIRRKLAMNREKRRSSGRPSVGRVSTGPRRSTLRLQKPPPKPAPANKSRFGFGFVSTAAKTIVRGVWGGSKKEKPAPQVAVSTTTITSTSAPAPTATSTNSGAPKTQPKPSIGSMGPPPVPVAGGHQRKLSSGLNAPGQAKRVASGTVSSMGTLGSTSSRGSTVATSRAPIPSTLRSGTNSTRTSSTGVPSSTTATASSRMSTVGAGRPSRSIRGSITQNTAPGSVKSRTSGSTNFLPTPVGSRLLAPTASSLAKAQGSVNKLRHVGPVPQAKPTSPSSEQSRVFDSITNSEATGSKLAALPSTPGKIFSKPLVVPLGSGIPSPVRNGVATAAPATTSTTGPTRQRSLMGRKPRISRSKVIARLASQRVASTSSTASSTSTATNGSGSTTARASLGPRVGGGAPRKSGGARRSHVGAAGGGRREARESAVMISAKKRVRQSEYARRKSRASAVGPGGLKMDVDA</sequence>
<comment type="caution">
    <text evidence="2">The sequence shown here is derived from an EMBL/GenBank/DDBJ whole genome shotgun (WGS) entry which is preliminary data.</text>
</comment>
<feature type="compositionally biased region" description="Polar residues" evidence="1">
    <location>
        <begin position="824"/>
        <end position="841"/>
    </location>
</feature>
<feature type="compositionally biased region" description="Low complexity" evidence="1">
    <location>
        <begin position="881"/>
        <end position="894"/>
    </location>
</feature>
<reference evidence="2 3" key="1">
    <citation type="submission" date="2024-02" db="EMBL/GenBank/DDBJ databases">
        <title>A draft genome for the cacao thread blight pathogen Marasmius crinis-equi.</title>
        <authorList>
            <person name="Cohen S.P."/>
            <person name="Baruah I.K."/>
            <person name="Amoako-Attah I."/>
            <person name="Bukari Y."/>
            <person name="Meinhardt L.W."/>
            <person name="Bailey B.A."/>
        </authorList>
    </citation>
    <scope>NUCLEOTIDE SEQUENCE [LARGE SCALE GENOMIC DNA]</scope>
    <source>
        <strain evidence="2 3">GH-76</strain>
    </source>
</reference>
<evidence type="ECO:0008006" key="4">
    <source>
        <dbReference type="Google" id="ProtNLM"/>
    </source>
</evidence>
<feature type="region of interest" description="Disordered" evidence="1">
    <location>
        <begin position="877"/>
        <end position="1015"/>
    </location>
</feature>
<feature type="region of interest" description="Disordered" evidence="1">
    <location>
        <begin position="209"/>
        <end position="312"/>
    </location>
</feature>
<feature type="compositionally biased region" description="Basic and acidic residues" evidence="1">
    <location>
        <begin position="544"/>
        <end position="554"/>
    </location>
</feature>
<accession>A0ABR3FLQ8</accession>
<proteinExistence type="predicted"/>
<feature type="compositionally biased region" description="Polar residues" evidence="1">
    <location>
        <begin position="800"/>
        <end position="811"/>
    </location>
</feature>
<feature type="region of interest" description="Disordered" evidence="1">
    <location>
        <begin position="333"/>
        <end position="391"/>
    </location>
</feature>
<feature type="region of interest" description="Disordered" evidence="1">
    <location>
        <begin position="58"/>
        <end position="115"/>
    </location>
</feature>
<feature type="region of interest" description="Disordered" evidence="1">
    <location>
        <begin position="616"/>
        <end position="841"/>
    </location>
</feature>
<protein>
    <recommendedName>
        <fullName evidence="4">SAP domain-containing protein</fullName>
    </recommendedName>
</protein>
<feature type="compositionally biased region" description="Low complexity" evidence="1">
    <location>
        <begin position="464"/>
        <end position="474"/>
    </location>
</feature>
<organism evidence="2 3">
    <name type="scientific">Marasmius crinis-equi</name>
    <dbReference type="NCBI Taxonomy" id="585013"/>
    <lineage>
        <taxon>Eukaryota</taxon>
        <taxon>Fungi</taxon>
        <taxon>Dikarya</taxon>
        <taxon>Basidiomycota</taxon>
        <taxon>Agaricomycotina</taxon>
        <taxon>Agaricomycetes</taxon>
        <taxon>Agaricomycetidae</taxon>
        <taxon>Agaricales</taxon>
        <taxon>Marasmiineae</taxon>
        <taxon>Marasmiaceae</taxon>
        <taxon>Marasmius</taxon>
    </lineage>
</organism>
<feature type="compositionally biased region" description="Acidic residues" evidence="1">
    <location>
        <begin position="505"/>
        <end position="516"/>
    </location>
</feature>
<evidence type="ECO:0000256" key="1">
    <source>
        <dbReference type="SAM" id="MobiDB-lite"/>
    </source>
</evidence>
<feature type="compositionally biased region" description="Low complexity" evidence="1">
    <location>
        <begin position="104"/>
        <end position="115"/>
    </location>
</feature>
<evidence type="ECO:0000313" key="3">
    <source>
        <dbReference type="Proteomes" id="UP001465976"/>
    </source>
</evidence>
<feature type="compositionally biased region" description="Low complexity" evidence="1">
    <location>
        <begin position="631"/>
        <end position="655"/>
    </location>
</feature>
<feature type="compositionally biased region" description="Basic and acidic residues" evidence="1">
    <location>
        <begin position="517"/>
        <end position="537"/>
    </location>
</feature>
<evidence type="ECO:0000313" key="2">
    <source>
        <dbReference type="EMBL" id="KAL0576108.1"/>
    </source>
</evidence>
<keyword evidence="3" id="KW-1185">Reference proteome</keyword>